<evidence type="ECO:0000256" key="4">
    <source>
        <dbReference type="SAM" id="MobiDB-lite"/>
    </source>
</evidence>
<dbReference type="SMART" id="SM00248">
    <property type="entry name" value="ANK"/>
    <property type="match status" value="1"/>
</dbReference>
<dbReference type="GO" id="GO:0004842">
    <property type="term" value="F:ubiquitin-protein transferase activity"/>
    <property type="evidence" value="ECO:0007669"/>
    <property type="project" value="TreeGrafter"/>
</dbReference>
<dbReference type="Gene3D" id="1.25.40.20">
    <property type="entry name" value="Ankyrin repeat-containing domain"/>
    <property type="match status" value="1"/>
</dbReference>
<protein>
    <submittedName>
        <fullName evidence="5">Uncharacterized protein</fullName>
    </submittedName>
</protein>
<keyword evidence="1" id="KW-0677">Repeat</keyword>
<accession>A0A6V0FK50</accession>
<sequence>MADRTSESTSCSSTGSPRADEALQADLPESDRPSQELCSAAVKGDTPELQRLLQEGKVKDVNWQRPGDGNSALHLAAEEGHTKAVTALVAAKADPELQNDFGLNAIALAEQGSEVYALLDALTTRPDDAFRRCAVAQTL</sequence>
<dbReference type="InterPro" id="IPR036770">
    <property type="entry name" value="Ankyrin_rpt-contain_sf"/>
</dbReference>
<reference evidence="5" key="1">
    <citation type="submission" date="2021-01" db="EMBL/GenBank/DDBJ databases">
        <authorList>
            <person name="Corre E."/>
            <person name="Pelletier E."/>
            <person name="Niang G."/>
            <person name="Scheremetjew M."/>
            <person name="Finn R."/>
            <person name="Kale V."/>
            <person name="Holt S."/>
            <person name="Cochrane G."/>
            <person name="Meng A."/>
            <person name="Brown T."/>
            <person name="Cohen L."/>
        </authorList>
    </citation>
    <scope>NUCLEOTIDE SEQUENCE</scope>
    <source>
        <strain evidence="5">RCC3387</strain>
    </source>
</reference>
<organism evidence="5">
    <name type="scientific">Zooxanthella nutricula</name>
    <dbReference type="NCBI Taxonomy" id="1333877"/>
    <lineage>
        <taxon>Eukaryota</taxon>
        <taxon>Sar</taxon>
        <taxon>Alveolata</taxon>
        <taxon>Dinophyceae</taxon>
        <taxon>Peridiniales</taxon>
        <taxon>Peridiniales incertae sedis</taxon>
        <taxon>Zooxanthella</taxon>
    </lineage>
</organism>
<evidence type="ECO:0000313" key="5">
    <source>
        <dbReference type="EMBL" id="CAD9647917.1"/>
    </source>
</evidence>
<feature type="repeat" description="ANK" evidence="3">
    <location>
        <begin position="68"/>
        <end position="100"/>
    </location>
</feature>
<name>A0A6V0FK50_9DINO</name>
<dbReference type="EMBL" id="HBGW01104010">
    <property type="protein sequence ID" value="CAD9647917.1"/>
    <property type="molecule type" value="Transcribed_RNA"/>
</dbReference>
<keyword evidence="2 3" id="KW-0040">ANK repeat</keyword>
<dbReference type="SUPFAM" id="SSF48403">
    <property type="entry name" value="Ankyrin repeat"/>
    <property type="match status" value="1"/>
</dbReference>
<evidence type="ECO:0000256" key="1">
    <source>
        <dbReference type="ARBA" id="ARBA00022737"/>
    </source>
</evidence>
<proteinExistence type="predicted"/>
<dbReference type="AlphaFoldDB" id="A0A6V0FK50"/>
<dbReference type="InterPro" id="IPR002110">
    <property type="entry name" value="Ankyrin_rpt"/>
</dbReference>
<dbReference type="PROSITE" id="PS50088">
    <property type="entry name" value="ANK_REPEAT"/>
    <property type="match status" value="1"/>
</dbReference>
<dbReference type="PANTHER" id="PTHR24171:SF8">
    <property type="entry name" value="BRCA1-ASSOCIATED RING DOMAIN PROTEIN 1"/>
    <property type="match status" value="1"/>
</dbReference>
<feature type="compositionally biased region" description="Low complexity" evidence="4">
    <location>
        <begin position="7"/>
        <end position="16"/>
    </location>
</feature>
<dbReference type="Pfam" id="PF12796">
    <property type="entry name" value="Ank_2"/>
    <property type="match status" value="1"/>
</dbReference>
<dbReference type="PANTHER" id="PTHR24171">
    <property type="entry name" value="ANKYRIN REPEAT DOMAIN-CONTAINING PROTEIN 39-RELATED"/>
    <property type="match status" value="1"/>
</dbReference>
<feature type="region of interest" description="Disordered" evidence="4">
    <location>
        <begin position="1"/>
        <end position="38"/>
    </location>
</feature>
<evidence type="ECO:0000256" key="2">
    <source>
        <dbReference type="ARBA" id="ARBA00023043"/>
    </source>
</evidence>
<dbReference type="PROSITE" id="PS50297">
    <property type="entry name" value="ANK_REP_REGION"/>
    <property type="match status" value="1"/>
</dbReference>
<evidence type="ECO:0000256" key="3">
    <source>
        <dbReference type="PROSITE-ProRule" id="PRU00023"/>
    </source>
</evidence>
<gene>
    <name evidence="5" type="ORF">BRAN1462_LOCUS65739</name>
</gene>
<dbReference type="GO" id="GO:0085020">
    <property type="term" value="P:protein K6-linked ubiquitination"/>
    <property type="evidence" value="ECO:0007669"/>
    <property type="project" value="TreeGrafter"/>
</dbReference>